<organism evidence="1">
    <name type="scientific">Bosea sp. NBC_00436</name>
    <dbReference type="NCBI Taxonomy" id="2969620"/>
    <lineage>
        <taxon>Bacteria</taxon>
        <taxon>Pseudomonadati</taxon>
        <taxon>Pseudomonadota</taxon>
        <taxon>Alphaproteobacteria</taxon>
        <taxon>Hyphomicrobiales</taxon>
        <taxon>Boseaceae</taxon>
        <taxon>Bosea</taxon>
    </lineage>
</organism>
<reference evidence="1" key="1">
    <citation type="submission" date="2022-08" db="EMBL/GenBank/DDBJ databases">
        <title>Complete Genome Sequences of 2 Bosea sp. soil isolates.</title>
        <authorList>
            <person name="Alvarez Arevalo M."/>
            <person name="Sterndorff E.B."/>
            <person name="Faurdal D."/>
            <person name="Joergensen T.S."/>
            <person name="Weber T."/>
        </authorList>
    </citation>
    <scope>NUCLEOTIDE SEQUENCE</scope>
    <source>
        <strain evidence="1">NBC_00436</strain>
    </source>
</reference>
<proteinExistence type="predicted"/>
<name>A0A9E8A4S2_9HYPH</name>
<dbReference type="EMBL" id="CP102774">
    <property type="protein sequence ID" value="UZF87635.1"/>
    <property type="molecule type" value="Genomic_DNA"/>
</dbReference>
<sequence length="161" mass="16839">MLTAVIRSDGSQQALAATLAVLIPAVAEGFLGHAVLVDTVGSPETERAADATGARYLRASHERAWQDAAAKARGDRLVLFDAGDVPQAHWVQAVERHLLVAAGKPALIPSRGVAASLRERIAFSVGGRGLAAGLIMPKAMALTGRLDRAPVRLPVLRERAG</sequence>
<gene>
    <name evidence="1" type="ORF">NWE54_02250</name>
</gene>
<protein>
    <submittedName>
        <fullName evidence="1">Uncharacterized protein</fullName>
    </submittedName>
</protein>
<accession>A0A9E8A4S2</accession>
<dbReference type="AlphaFoldDB" id="A0A9E8A4S2"/>
<evidence type="ECO:0000313" key="1">
    <source>
        <dbReference type="EMBL" id="UZF87635.1"/>
    </source>
</evidence>